<organism evidence="1">
    <name type="scientific">Trypanosoma congolense (strain IL3000)</name>
    <dbReference type="NCBI Taxonomy" id="1068625"/>
    <lineage>
        <taxon>Eukaryota</taxon>
        <taxon>Discoba</taxon>
        <taxon>Euglenozoa</taxon>
        <taxon>Kinetoplastea</taxon>
        <taxon>Metakinetoplastina</taxon>
        <taxon>Trypanosomatida</taxon>
        <taxon>Trypanosomatidae</taxon>
        <taxon>Trypanosoma</taxon>
        <taxon>Nannomonas</taxon>
    </lineage>
</organism>
<protein>
    <submittedName>
        <fullName evidence="1">Uncharacterized protein</fullName>
    </submittedName>
</protein>
<name>G0ULW9_TRYCI</name>
<dbReference type="EMBL" id="HE575318">
    <property type="protein sequence ID" value="CCC90631.1"/>
    <property type="molecule type" value="Genomic_DNA"/>
</dbReference>
<gene>
    <name evidence="1" type="ORF">TCIL3000_5_3730</name>
</gene>
<accession>G0ULW9</accession>
<proteinExistence type="predicted"/>
<sequence length="105" mass="11951">MPTAPRRVQPRKGPQLSPCYSLTHIQQLPTYRNQPTKSLVTLMQCLVQNLALTQKEALKPTCGRTTKEVLTVNCMRIILHWHFHTHTQAQKVSYGAANGEYHVSK</sequence>
<dbReference type="AlphaFoldDB" id="G0ULW9"/>
<reference evidence="1" key="1">
    <citation type="journal article" date="2012" name="Proc. Natl. Acad. Sci. U.S.A.">
        <title>Antigenic diversity is generated by distinct evolutionary mechanisms in African trypanosome species.</title>
        <authorList>
            <person name="Jackson A.P."/>
            <person name="Berry A."/>
            <person name="Aslett M."/>
            <person name="Allison H.C."/>
            <person name="Burton P."/>
            <person name="Vavrova-Anderson J."/>
            <person name="Brown R."/>
            <person name="Browne H."/>
            <person name="Corton N."/>
            <person name="Hauser H."/>
            <person name="Gamble J."/>
            <person name="Gilderthorp R."/>
            <person name="Marcello L."/>
            <person name="McQuillan J."/>
            <person name="Otto T.D."/>
            <person name="Quail M.A."/>
            <person name="Sanders M.J."/>
            <person name="van Tonder A."/>
            <person name="Ginger M.L."/>
            <person name="Field M.C."/>
            <person name="Barry J.D."/>
            <person name="Hertz-Fowler C."/>
            <person name="Berriman M."/>
        </authorList>
    </citation>
    <scope>NUCLEOTIDE SEQUENCE</scope>
    <source>
        <strain evidence="1">IL3000</strain>
    </source>
</reference>
<evidence type="ECO:0000313" key="1">
    <source>
        <dbReference type="EMBL" id="CCC90631.1"/>
    </source>
</evidence>